<feature type="coiled-coil region" evidence="1">
    <location>
        <begin position="272"/>
        <end position="299"/>
    </location>
</feature>
<feature type="region of interest" description="Disordered" evidence="2">
    <location>
        <begin position="1"/>
        <end position="24"/>
    </location>
</feature>
<sequence>MQGRSLHAQQLTGGTSPAGVADSASHTGLHLTSVTKNYDQLSSGLDRAAERALSRFEKLEQKLKRKLARRDSTAAKKLFAGSEQQYRQLEQKLKGSDSLSSVPNLNTYLPGLDSLKTSLRFLDQPGTTLKNITGGELSKATAAVSLAGKNLQDAVQVQHFLKERRQQLKEQLEQLGLVKDLKKLNKEVYYYQQQLNEYKDLLNHPDKLAQQVVSRLRDLPAFKDFMSRNSELSQLFRAPGNANIPGSLAGLQTRTSVQQQLSQQIGNNANPQQYLQQQMQQAQGELNKLKDKVNQLGGGSSDMEIPDFKPNNQKTKSFWKRLEYGVNIQSQKPNGLMPVTSDLALTAGYKLNDKSTIGIGASYKMGWGKDISHIRISSQGLGLRSYVDVKLKGSIWISGGYEYNYQQEFSRLDQLRDLNAWQKSGLIGLSKKYKLGKKNGNLQLLWDFLSYSQVPKTQPLKFRVGYVF</sequence>
<dbReference type="STRING" id="413434.SAMN04488132_105125"/>
<keyword evidence="1" id="KW-0175">Coiled coil</keyword>
<feature type="coiled-coil region" evidence="1">
    <location>
        <begin position="151"/>
        <end position="201"/>
    </location>
</feature>
<evidence type="ECO:0000313" key="3">
    <source>
        <dbReference type="EMBL" id="SJZ85989.1"/>
    </source>
</evidence>
<evidence type="ECO:0000256" key="2">
    <source>
        <dbReference type="SAM" id="MobiDB-lite"/>
    </source>
</evidence>
<proteinExistence type="predicted"/>
<evidence type="ECO:0000256" key="1">
    <source>
        <dbReference type="SAM" id="Coils"/>
    </source>
</evidence>
<protein>
    <submittedName>
        <fullName evidence="3">Uncharacterized protein</fullName>
    </submittedName>
</protein>
<organism evidence="3 4">
    <name type="scientific">Sediminibacterium ginsengisoli</name>
    <dbReference type="NCBI Taxonomy" id="413434"/>
    <lineage>
        <taxon>Bacteria</taxon>
        <taxon>Pseudomonadati</taxon>
        <taxon>Bacteroidota</taxon>
        <taxon>Chitinophagia</taxon>
        <taxon>Chitinophagales</taxon>
        <taxon>Chitinophagaceae</taxon>
        <taxon>Sediminibacterium</taxon>
    </lineage>
</organism>
<feature type="coiled-coil region" evidence="1">
    <location>
        <begin position="49"/>
        <end position="76"/>
    </location>
</feature>
<dbReference type="AlphaFoldDB" id="A0A1T4P3F2"/>
<name>A0A1T4P3F2_9BACT</name>
<evidence type="ECO:0000313" key="4">
    <source>
        <dbReference type="Proteomes" id="UP000190888"/>
    </source>
</evidence>
<gene>
    <name evidence="3" type="ORF">SAMN04488132_105125</name>
</gene>
<reference evidence="3 4" key="1">
    <citation type="submission" date="2017-02" db="EMBL/GenBank/DDBJ databases">
        <authorList>
            <person name="Peterson S.W."/>
        </authorList>
    </citation>
    <scope>NUCLEOTIDE SEQUENCE [LARGE SCALE GENOMIC DNA]</scope>
    <source>
        <strain evidence="3 4">DSM 22335</strain>
    </source>
</reference>
<dbReference type="Proteomes" id="UP000190888">
    <property type="component" value="Unassembled WGS sequence"/>
</dbReference>
<dbReference type="OrthoDB" id="629901at2"/>
<keyword evidence="4" id="KW-1185">Reference proteome</keyword>
<dbReference type="EMBL" id="FUWH01000005">
    <property type="protein sequence ID" value="SJZ85989.1"/>
    <property type="molecule type" value="Genomic_DNA"/>
</dbReference>
<dbReference type="RefSeq" id="WP_078831453.1">
    <property type="nucleotide sequence ID" value="NZ_FUWH01000005.1"/>
</dbReference>
<accession>A0A1T4P3F2</accession>